<dbReference type="Gene3D" id="1.10.3210.10">
    <property type="entry name" value="Hypothetical protein af1432"/>
    <property type="match status" value="1"/>
</dbReference>
<evidence type="ECO:0000313" key="4">
    <source>
        <dbReference type="Proteomes" id="UP000619376"/>
    </source>
</evidence>
<reference evidence="2 3" key="3">
    <citation type="submission" date="2020-08" db="EMBL/GenBank/DDBJ databases">
        <title>Genomic Encyclopedia of Type Strains, Phase IV (KMG-IV): sequencing the most valuable type-strain genomes for metagenomic binning, comparative biology and taxonomic classification.</title>
        <authorList>
            <person name="Goeker M."/>
        </authorList>
    </citation>
    <scope>NUCLEOTIDE SEQUENCE [LARGE SCALE GENOMIC DNA]</scope>
    <source>
        <strain evidence="2 3">DSM 27521</strain>
    </source>
</reference>
<dbReference type="Proteomes" id="UP000539473">
    <property type="component" value="Unassembled WGS sequence"/>
</dbReference>
<evidence type="ECO:0008006" key="5">
    <source>
        <dbReference type="Google" id="ProtNLM"/>
    </source>
</evidence>
<proteinExistence type="predicted"/>
<gene>
    <name evidence="1" type="ORF">GCM10017781_15370</name>
    <name evidence="2" type="ORF">HNQ07_001702</name>
</gene>
<name>A0A7W8KE27_9DEIO</name>
<evidence type="ECO:0000313" key="2">
    <source>
        <dbReference type="EMBL" id="MBB5376245.1"/>
    </source>
</evidence>
<dbReference type="SUPFAM" id="SSF109604">
    <property type="entry name" value="HD-domain/PDEase-like"/>
    <property type="match status" value="1"/>
</dbReference>
<keyword evidence="4" id="KW-1185">Reference proteome</keyword>
<organism evidence="2 3">
    <name type="scientific">Deinococcus metalli</name>
    <dbReference type="NCBI Taxonomy" id="1141878"/>
    <lineage>
        <taxon>Bacteria</taxon>
        <taxon>Thermotogati</taxon>
        <taxon>Deinococcota</taxon>
        <taxon>Deinococci</taxon>
        <taxon>Deinococcales</taxon>
        <taxon>Deinococcaceae</taxon>
        <taxon>Deinococcus</taxon>
    </lineage>
</organism>
<accession>A0A7W8KE27</accession>
<dbReference type="Proteomes" id="UP000619376">
    <property type="component" value="Unassembled WGS sequence"/>
</dbReference>
<evidence type="ECO:0000313" key="1">
    <source>
        <dbReference type="EMBL" id="GHF39731.1"/>
    </source>
</evidence>
<comment type="caution">
    <text evidence="2">The sequence shown here is derived from an EMBL/GenBank/DDBJ whole genome shotgun (WGS) entry which is preliminary data.</text>
</comment>
<reference evidence="4" key="2">
    <citation type="journal article" date="2019" name="Int. J. Syst. Evol. Microbiol.">
        <title>The Global Catalogue of Microorganisms (GCM) 10K type strain sequencing project: providing services to taxonomists for standard genome sequencing and annotation.</title>
        <authorList>
            <consortium name="The Broad Institute Genomics Platform"/>
            <consortium name="The Broad Institute Genome Sequencing Center for Infectious Disease"/>
            <person name="Wu L."/>
            <person name="Ma J."/>
        </authorList>
    </citation>
    <scope>NUCLEOTIDE SEQUENCE [LARGE SCALE GENOMIC DNA]</scope>
    <source>
        <strain evidence="4">CGMCC 1.18437</strain>
    </source>
</reference>
<dbReference type="RefSeq" id="WP_184110629.1">
    <property type="nucleotide sequence ID" value="NZ_BNAJ01000003.1"/>
</dbReference>
<evidence type="ECO:0000313" key="3">
    <source>
        <dbReference type="Proteomes" id="UP000539473"/>
    </source>
</evidence>
<sequence>MTGRALHAIRAELAAQFQLGAHSLHGPGHWATVEAHVVRLAEPGGGDVEVCRWFAVFHDAARLSEGHDTGHGARGAAPVRHFRPRLPVDGDQVGVLAEACSGHERGHTSADPTIGACWDADRLDLVRVGVVPRPEFMGTAAGQAAARDRAWWRRTPAGQG</sequence>
<reference evidence="1" key="1">
    <citation type="journal article" date="2014" name="Int. J. Syst. Evol. Microbiol.">
        <title>Complete genome of a new Firmicutes species belonging to the dominant human colonic microbiota ('Ruminococcus bicirculans') reveals two chromosomes and a selective capacity to utilize plant glucans.</title>
        <authorList>
            <consortium name="NISC Comparative Sequencing Program"/>
            <person name="Wegmann U."/>
            <person name="Louis P."/>
            <person name="Goesmann A."/>
            <person name="Henrissat B."/>
            <person name="Duncan S.H."/>
            <person name="Flint H.J."/>
        </authorList>
    </citation>
    <scope>NUCLEOTIDE SEQUENCE</scope>
    <source>
        <strain evidence="1">CGMCC 1.18437</strain>
    </source>
</reference>
<dbReference type="EMBL" id="JACHFK010000003">
    <property type="protein sequence ID" value="MBB5376245.1"/>
    <property type="molecule type" value="Genomic_DNA"/>
</dbReference>
<dbReference type="EMBL" id="BNAJ01000003">
    <property type="protein sequence ID" value="GHF39731.1"/>
    <property type="molecule type" value="Genomic_DNA"/>
</dbReference>
<protein>
    <recommendedName>
        <fullName evidence="5">HD domain-containing protein</fullName>
    </recommendedName>
</protein>
<reference evidence="1" key="4">
    <citation type="submission" date="2024-05" db="EMBL/GenBank/DDBJ databases">
        <authorList>
            <person name="Sun Q."/>
            <person name="Zhou Y."/>
        </authorList>
    </citation>
    <scope>NUCLEOTIDE SEQUENCE</scope>
    <source>
        <strain evidence="1">CGMCC 1.18437</strain>
    </source>
</reference>
<dbReference type="AlphaFoldDB" id="A0A7W8KE27"/>